<dbReference type="InterPro" id="IPR029068">
    <property type="entry name" value="Glyas_Bleomycin-R_OHBP_Dase"/>
</dbReference>
<feature type="domain" description="VOC" evidence="1">
    <location>
        <begin position="23"/>
        <end position="165"/>
    </location>
</feature>
<dbReference type="CDD" id="cd06587">
    <property type="entry name" value="VOC"/>
    <property type="match status" value="1"/>
</dbReference>
<accession>A0A1Q4V870</accession>
<dbReference type="InterPro" id="IPR037523">
    <property type="entry name" value="VOC_core"/>
</dbReference>
<evidence type="ECO:0000313" key="2">
    <source>
        <dbReference type="EMBL" id="OKH93997.1"/>
    </source>
</evidence>
<organism evidence="2 3">
    <name type="scientific">Streptomyces uncialis</name>
    <dbReference type="NCBI Taxonomy" id="1048205"/>
    <lineage>
        <taxon>Bacteria</taxon>
        <taxon>Bacillati</taxon>
        <taxon>Actinomycetota</taxon>
        <taxon>Actinomycetes</taxon>
        <taxon>Kitasatosporales</taxon>
        <taxon>Streptomycetaceae</taxon>
        <taxon>Streptomyces</taxon>
    </lineage>
</organism>
<dbReference type="Proteomes" id="UP000186455">
    <property type="component" value="Unassembled WGS sequence"/>
</dbReference>
<dbReference type="AlphaFoldDB" id="A0A1Q4V870"/>
<gene>
    <name evidence="2" type="ORF">AB852_15075</name>
</gene>
<dbReference type="Pfam" id="PF00903">
    <property type="entry name" value="Glyoxalase"/>
    <property type="match status" value="1"/>
</dbReference>
<dbReference type="InterPro" id="IPR004360">
    <property type="entry name" value="Glyas_Fos-R_dOase_dom"/>
</dbReference>
<keyword evidence="3" id="KW-1185">Reference proteome</keyword>
<dbReference type="PROSITE" id="PS51819">
    <property type="entry name" value="VOC"/>
    <property type="match status" value="1"/>
</dbReference>
<evidence type="ECO:0000259" key="1">
    <source>
        <dbReference type="PROSITE" id="PS51819"/>
    </source>
</evidence>
<proteinExistence type="predicted"/>
<dbReference type="Gene3D" id="3.10.180.10">
    <property type="entry name" value="2,3-Dihydroxybiphenyl 1,2-Dioxygenase, domain 1"/>
    <property type="match status" value="1"/>
</dbReference>
<sequence length="175" mass="19939">MSLTETTARTTVPEPPARIIRPVVDHVGVQTDDLENSLGWYVEFFGAQRIWELDRFSPLTLSRLPGIGRLVEVAVGDLRFHLFDRAGHTRAVPEARGYQFQHVCLRVDGPGDLEVFRDRWNELYDSGRFVFARDERPTDIVVDDEGVLSLYVLDVNGLEYEFTHVPDGNRPEAGR</sequence>
<dbReference type="SUPFAM" id="SSF54593">
    <property type="entry name" value="Glyoxalase/Bleomycin resistance protein/Dihydroxybiphenyl dioxygenase"/>
    <property type="match status" value="1"/>
</dbReference>
<dbReference type="RefSeq" id="WP_073788392.1">
    <property type="nucleotide sequence ID" value="NZ_JAPEPH010000002.1"/>
</dbReference>
<protein>
    <submittedName>
        <fullName evidence="2">Dioxygenase</fullName>
    </submittedName>
</protein>
<keyword evidence="2" id="KW-0223">Dioxygenase</keyword>
<reference evidence="2 3" key="1">
    <citation type="submission" date="2015-06" db="EMBL/GenBank/DDBJ databases">
        <title>Cloning and characterization of the uncialamcin biosynthetic gene cluster.</title>
        <authorList>
            <person name="Yan X."/>
            <person name="Huang T."/>
            <person name="Ge H."/>
            <person name="Shen B."/>
        </authorList>
    </citation>
    <scope>NUCLEOTIDE SEQUENCE [LARGE SCALE GENOMIC DNA]</scope>
    <source>
        <strain evidence="2 3">DCA2648</strain>
    </source>
</reference>
<dbReference type="STRING" id="1048205.AB852_15075"/>
<dbReference type="GO" id="GO:0051213">
    <property type="term" value="F:dioxygenase activity"/>
    <property type="evidence" value="ECO:0007669"/>
    <property type="project" value="UniProtKB-KW"/>
</dbReference>
<comment type="caution">
    <text evidence="2">The sequence shown here is derived from an EMBL/GenBank/DDBJ whole genome shotgun (WGS) entry which is preliminary data.</text>
</comment>
<keyword evidence="2" id="KW-0560">Oxidoreductase</keyword>
<evidence type="ECO:0000313" key="3">
    <source>
        <dbReference type="Proteomes" id="UP000186455"/>
    </source>
</evidence>
<dbReference type="EMBL" id="LFBV01000003">
    <property type="protein sequence ID" value="OKH93997.1"/>
    <property type="molecule type" value="Genomic_DNA"/>
</dbReference>
<name>A0A1Q4V870_9ACTN</name>